<dbReference type="AlphaFoldDB" id="A0A5B7SXJ8"/>
<sequence>MIRIIGFLILWSTICVRAQPNDVLEIHDFNEDGIDDRLECIRELGVHCTFTDGFTKESIDWGDFAWRGAIKSVITVPKQLLLDVNAKVYIAMQREVLPHLKKSPDPSLQWILNANFSKRKLADNPYVDLIFIPNSKWKAGNFTIPSNYYVAISRDSLYRLDDAIRNDSLNKATTAPSGFLAYYGQVHYMGEQPRQKDYMPVATDATYTIYRTRHGVLAQKKNKFKWLFITDNDLTGGPEKLRWESIEEVFLLDDHVLIKQSQAPDPEYQLYLVHIETGMTGRIKIDFDSLLAHNIEFLDLNGRERFSMQEDTVRIGNDIKRLRLPLKDIRKTLDGILYSE</sequence>
<gene>
    <name evidence="1" type="ORF">FGM00_15830</name>
</gene>
<name>A0A5B7SXJ8_9FLAO</name>
<evidence type="ECO:0000313" key="1">
    <source>
        <dbReference type="EMBL" id="QCX01504.1"/>
    </source>
</evidence>
<reference evidence="1 2" key="1">
    <citation type="submission" date="2019-05" db="EMBL/GenBank/DDBJ databases">
        <title>Genome sequencing of F202Z8.</title>
        <authorList>
            <person name="Kwon Y.M."/>
        </authorList>
    </citation>
    <scope>NUCLEOTIDE SEQUENCE [LARGE SCALE GENOMIC DNA]</scope>
    <source>
        <strain evidence="1 2">F202Z8</strain>
    </source>
</reference>
<accession>A0A5B7SXJ8</accession>
<evidence type="ECO:0000313" key="2">
    <source>
        <dbReference type="Proteomes" id="UP000310017"/>
    </source>
</evidence>
<keyword evidence="2" id="KW-1185">Reference proteome</keyword>
<proteinExistence type="predicted"/>
<dbReference type="RefSeq" id="WP_138853841.1">
    <property type="nucleotide sequence ID" value="NZ_CP040710.1"/>
</dbReference>
<dbReference type="OrthoDB" id="678905at2"/>
<organism evidence="1 2">
    <name type="scientific">Aggregatimonas sangjinii</name>
    <dbReference type="NCBI Taxonomy" id="2583587"/>
    <lineage>
        <taxon>Bacteria</taxon>
        <taxon>Pseudomonadati</taxon>
        <taxon>Bacteroidota</taxon>
        <taxon>Flavobacteriia</taxon>
        <taxon>Flavobacteriales</taxon>
        <taxon>Flavobacteriaceae</taxon>
        <taxon>Aggregatimonas</taxon>
    </lineage>
</organism>
<dbReference type="KEGG" id="asag:FGM00_15830"/>
<dbReference type="EMBL" id="CP040710">
    <property type="protein sequence ID" value="QCX01504.1"/>
    <property type="molecule type" value="Genomic_DNA"/>
</dbReference>
<dbReference type="Proteomes" id="UP000310017">
    <property type="component" value="Chromosome"/>
</dbReference>
<protein>
    <submittedName>
        <fullName evidence="1">Uncharacterized protein</fullName>
    </submittedName>
</protein>